<gene>
    <name evidence="2" type="ORF">F3059_03645</name>
</gene>
<sequence length="253" mass="29050">MRITLLGTGTSQGVPVIGCKCDVCQSSDPRDKRLRTSIMVETEGKTIVVDTGPDFRQQMLRENVNQLDAVLFTHEHKDHMAGLDDIRAFNFIQRKEMTVYASDRVQKALKRDYFYAFEEKKYPGVPQIHLTDLHNEPFKVEGINIIPIEVMHFKLPVFGFRFGDFTYITDANYISRKEKEKIKGSKVMVINALRKTDHISHFTLDEAIELVDELGVEEAYITHISHQMGLHKDVEKDTPDNIHLGYDGLKIVI</sequence>
<accession>A0A6N6M880</accession>
<evidence type="ECO:0000259" key="1">
    <source>
        <dbReference type="SMART" id="SM00849"/>
    </source>
</evidence>
<dbReference type="InterPro" id="IPR036866">
    <property type="entry name" value="RibonucZ/Hydroxyglut_hydro"/>
</dbReference>
<dbReference type="InterPro" id="IPR001279">
    <property type="entry name" value="Metallo-B-lactamas"/>
</dbReference>
<dbReference type="Gene3D" id="3.60.15.10">
    <property type="entry name" value="Ribonuclease Z/Hydroxyacylglutathione hydrolase-like"/>
    <property type="match status" value="1"/>
</dbReference>
<evidence type="ECO:0000313" key="3">
    <source>
        <dbReference type="Proteomes" id="UP000435357"/>
    </source>
</evidence>
<proteinExistence type="predicted"/>
<keyword evidence="2" id="KW-0378">Hydrolase</keyword>
<dbReference type="CDD" id="cd16279">
    <property type="entry name" value="metallo-hydrolase-like_MBL-fold"/>
    <property type="match status" value="1"/>
</dbReference>
<dbReference type="OrthoDB" id="9781189at2"/>
<keyword evidence="3" id="KW-1185">Reference proteome</keyword>
<dbReference type="PANTHER" id="PTHR42663">
    <property type="entry name" value="HYDROLASE C777.06C-RELATED-RELATED"/>
    <property type="match status" value="1"/>
</dbReference>
<comment type="caution">
    <text evidence="2">The sequence shown here is derived from an EMBL/GenBank/DDBJ whole genome shotgun (WGS) entry which is preliminary data.</text>
</comment>
<feature type="domain" description="Metallo-beta-lactamase" evidence="1">
    <location>
        <begin position="34"/>
        <end position="223"/>
    </location>
</feature>
<organism evidence="2 3">
    <name type="scientific">Salibacter halophilus</name>
    <dbReference type="NCBI Taxonomy" id="1803916"/>
    <lineage>
        <taxon>Bacteria</taxon>
        <taxon>Pseudomonadati</taxon>
        <taxon>Bacteroidota</taxon>
        <taxon>Flavobacteriia</taxon>
        <taxon>Flavobacteriales</taxon>
        <taxon>Salibacteraceae</taxon>
        <taxon>Salibacter</taxon>
    </lineage>
</organism>
<reference evidence="2 3" key="1">
    <citation type="submission" date="2019-09" db="EMBL/GenBank/DDBJ databases">
        <title>Genomes of Cryomorphaceae.</title>
        <authorList>
            <person name="Bowman J.P."/>
        </authorList>
    </citation>
    <scope>NUCLEOTIDE SEQUENCE [LARGE SCALE GENOMIC DNA]</scope>
    <source>
        <strain evidence="2 3">KCTC 52047</strain>
    </source>
</reference>
<dbReference type="SUPFAM" id="SSF56281">
    <property type="entry name" value="Metallo-hydrolase/oxidoreductase"/>
    <property type="match status" value="1"/>
</dbReference>
<dbReference type="AlphaFoldDB" id="A0A6N6M880"/>
<dbReference type="GO" id="GO:0016787">
    <property type="term" value="F:hydrolase activity"/>
    <property type="evidence" value="ECO:0007669"/>
    <property type="project" value="UniProtKB-KW"/>
</dbReference>
<dbReference type="EMBL" id="WACR01000003">
    <property type="protein sequence ID" value="KAB1065055.1"/>
    <property type="molecule type" value="Genomic_DNA"/>
</dbReference>
<name>A0A6N6M880_9FLAO</name>
<protein>
    <submittedName>
        <fullName evidence="2">MBL fold metallo-hydrolase</fullName>
    </submittedName>
</protein>
<evidence type="ECO:0000313" key="2">
    <source>
        <dbReference type="EMBL" id="KAB1065055.1"/>
    </source>
</evidence>
<dbReference type="Pfam" id="PF12706">
    <property type="entry name" value="Lactamase_B_2"/>
    <property type="match status" value="1"/>
</dbReference>
<dbReference type="SMART" id="SM00849">
    <property type="entry name" value="Lactamase_B"/>
    <property type="match status" value="1"/>
</dbReference>
<dbReference type="RefSeq" id="WP_151166607.1">
    <property type="nucleotide sequence ID" value="NZ_WACR01000003.1"/>
</dbReference>
<dbReference type="Proteomes" id="UP000435357">
    <property type="component" value="Unassembled WGS sequence"/>
</dbReference>
<dbReference type="PANTHER" id="PTHR42663:SF6">
    <property type="entry name" value="HYDROLASE C777.06C-RELATED"/>
    <property type="match status" value="1"/>
</dbReference>